<dbReference type="Proteomes" id="UP000051952">
    <property type="component" value="Unassembled WGS sequence"/>
</dbReference>
<keyword evidence="1" id="KW-0472">Membrane</keyword>
<dbReference type="EMBL" id="CYKH01000798">
    <property type="protein sequence ID" value="CUG41729.1"/>
    <property type="molecule type" value="Genomic_DNA"/>
</dbReference>
<gene>
    <name evidence="2" type="ORF">BSAL_79095</name>
</gene>
<evidence type="ECO:0000256" key="1">
    <source>
        <dbReference type="SAM" id="Phobius"/>
    </source>
</evidence>
<dbReference type="VEuPathDB" id="TriTrypDB:BSAL_79095"/>
<sequence length="49" mass="5935">MPKVFLCLFMCFVDSHPHTHVMMMFCFCFVTTAPHFLLHYRSNLKRLKK</sequence>
<keyword evidence="1" id="KW-1133">Transmembrane helix</keyword>
<accession>A0A0S4J0I0</accession>
<evidence type="ECO:0000313" key="3">
    <source>
        <dbReference type="Proteomes" id="UP000051952"/>
    </source>
</evidence>
<protein>
    <submittedName>
        <fullName evidence="2">Membrane-associated protein, putative</fullName>
    </submittedName>
</protein>
<feature type="transmembrane region" description="Helical" evidence="1">
    <location>
        <begin position="20"/>
        <end position="40"/>
    </location>
</feature>
<reference evidence="3" key="1">
    <citation type="submission" date="2015-09" db="EMBL/GenBank/DDBJ databases">
        <authorList>
            <consortium name="Pathogen Informatics"/>
        </authorList>
    </citation>
    <scope>NUCLEOTIDE SEQUENCE [LARGE SCALE GENOMIC DNA]</scope>
    <source>
        <strain evidence="3">Lake Konstanz</strain>
    </source>
</reference>
<name>A0A0S4J0I0_BODSA</name>
<keyword evidence="3" id="KW-1185">Reference proteome</keyword>
<organism evidence="2 3">
    <name type="scientific">Bodo saltans</name>
    <name type="common">Flagellated protozoan</name>
    <dbReference type="NCBI Taxonomy" id="75058"/>
    <lineage>
        <taxon>Eukaryota</taxon>
        <taxon>Discoba</taxon>
        <taxon>Euglenozoa</taxon>
        <taxon>Kinetoplastea</taxon>
        <taxon>Metakinetoplastina</taxon>
        <taxon>Eubodonida</taxon>
        <taxon>Bodonidae</taxon>
        <taxon>Bodo</taxon>
    </lineage>
</organism>
<keyword evidence="1" id="KW-0812">Transmembrane</keyword>
<proteinExistence type="predicted"/>
<dbReference type="AlphaFoldDB" id="A0A0S4J0I0"/>
<evidence type="ECO:0000313" key="2">
    <source>
        <dbReference type="EMBL" id="CUG41729.1"/>
    </source>
</evidence>